<comment type="caution">
    <text evidence="1">The sequence shown here is derived from an EMBL/GenBank/DDBJ whole genome shotgun (WGS) entry which is preliminary data.</text>
</comment>
<name>A0A7J4IUX1_9ARCH</name>
<evidence type="ECO:0000313" key="1">
    <source>
        <dbReference type="EMBL" id="HIH08149.1"/>
    </source>
</evidence>
<dbReference type="Proteomes" id="UP000577419">
    <property type="component" value="Unassembled WGS sequence"/>
</dbReference>
<dbReference type="EMBL" id="DUFG01000013">
    <property type="protein sequence ID" value="HIH08149.1"/>
    <property type="molecule type" value="Genomic_DNA"/>
</dbReference>
<reference evidence="2" key="1">
    <citation type="journal article" date="2020" name="bioRxiv">
        <title>A rank-normalized archaeal taxonomy based on genome phylogeny resolves widespread incomplete and uneven classifications.</title>
        <authorList>
            <person name="Rinke C."/>
            <person name="Chuvochina M."/>
            <person name="Mussig A.J."/>
            <person name="Chaumeil P.-A."/>
            <person name="Waite D.W."/>
            <person name="Whitman W.B."/>
            <person name="Parks D.H."/>
            <person name="Hugenholtz P."/>
        </authorList>
    </citation>
    <scope>NUCLEOTIDE SEQUENCE [LARGE SCALE GENOMIC DNA]</scope>
</reference>
<proteinExistence type="predicted"/>
<protein>
    <submittedName>
        <fullName evidence="1">Uncharacterized protein</fullName>
    </submittedName>
</protein>
<organism evidence="1 2">
    <name type="scientific">Candidatus Iainarchaeum sp</name>
    <dbReference type="NCBI Taxonomy" id="3101447"/>
    <lineage>
        <taxon>Archaea</taxon>
        <taxon>Candidatus Iainarchaeota</taxon>
        <taxon>Candidatus Iainarchaeia</taxon>
        <taxon>Candidatus Iainarchaeales</taxon>
        <taxon>Candidatus Iainarchaeaceae</taxon>
        <taxon>Candidatus Iainarchaeum</taxon>
    </lineage>
</organism>
<gene>
    <name evidence="1" type="ORF">HA237_02135</name>
</gene>
<evidence type="ECO:0000313" key="2">
    <source>
        <dbReference type="Proteomes" id="UP000577419"/>
    </source>
</evidence>
<dbReference type="AlphaFoldDB" id="A0A7J4IUX1"/>
<accession>A0A7J4IUX1</accession>
<sequence length="190" mass="21550">MNSKGVFSFFLVLAFIQLNAVLQAYAVYSEETLSSTLSELLAMEKASFVRAELENNLDFAVMETISKEIDRHNYLQASLEEHAAEAVIQLAKETEEFYTDNPSVRFEVVDRSTGERKVPETQDIRRNAGVLLVDAGETILVVEFHFTGGILRSEALRARISSGDFHQEFLLPSGYNKRFVKVKPWLLLNR</sequence>